<dbReference type="Proteomes" id="UP000054477">
    <property type="component" value="Unassembled WGS sequence"/>
</dbReference>
<name>A0A0C9XSD2_9AGAR</name>
<protein>
    <submittedName>
        <fullName evidence="1">Uncharacterized protein</fullName>
    </submittedName>
</protein>
<proteinExistence type="predicted"/>
<dbReference type="EMBL" id="KN838568">
    <property type="protein sequence ID" value="KIK04569.1"/>
    <property type="molecule type" value="Genomic_DNA"/>
</dbReference>
<evidence type="ECO:0000313" key="2">
    <source>
        <dbReference type="Proteomes" id="UP000054477"/>
    </source>
</evidence>
<reference evidence="1 2" key="1">
    <citation type="submission" date="2014-04" db="EMBL/GenBank/DDBJ databases">
        <authorList>
            <consortium name="DOE Joint Genome Institute"/>
            <person name="Kuo A."/>
            <person name="Kohler A."/>
            <person name="Nagy L.G."/>
            <person name="Floudas D."/>
            <person name="Copeland A."/>
            <person name="Barry K.W."/>
            <person name="Cichocki N."/>
            <person name="Veneault-Fourrey C."/>
            <person name="LaButti K."/>
            <person name="Lindquist E.A."/>
            <person name="Lipzen A."/>
            <person name="Lundell T."/>
            <person name="Morin E."/>
            <person name="Murat C."/>
            <person name="Sun H."/>
            <person name="Tunlid A."/>
            <person name="Henrissat B."/>
            <person name="Grigoriev I.V."/>
            <person name="Hibbett D.S."/>
            <person name="Martin F."/>
            <person name="Nordberg H.P."/>
            <person name="Cantor M.N."/>
            <person name="Hua S.X."/>
        </authorList>
    </citation>
    <scope>NUCLEOTIDE SEQUENCE [LARGE SCALE GENOMIC DNA]</scope>
    <source>
        <strain evidence="1 2">LaAM-08-1</strain>
    </source>
</reference>
<dbReference type="AlphaFoldDB" id="A0A0C9XSD2"/>
<dbReference type="HOGENOM" id="CLU_2097267_0_0_1"/>
<gene>
    <name evidence="1" type="ORF">K443DRAFT_675823</name>
</gene>
<organism evidence="1 2">
    <name type="scientific">Laccaria amethystina LaAM-08-1</name>
    <dbReference type="NCBI Taxonomy" id="1095629"/>
    <lineage>
        <taxon>Eukaryota</taxon>
        <taxon>Fungi</taxon>
        <taxon>Dikarya</taxon>
        <taxon>Basidiomycota</taxon>
        <taxon>Agaricomycotina</taxon>
        <taxon>Agaricomycetes</taxon>
        <taxon>Agaricomycetidae</taxon>
        <taxon>Agaricales</taxon>
        <taxon>Agaricineae</taxon>
        <taxon>Hydnangiaceae</taxon>
        <taxon>Laccaria</taxon>
    </lineage>
</organism>
<keyword evidence="2" id="KW-1185">Reference proteome</keyword>
<evidence type="ECO:0000313" key="1">
    <source>
        <dbReference type="EMBL" id="KIK04569.1"/>
    </source>
</evidence>
<reference evidence="2" key="2">
    <citation type="submission" date="2015-01" db="EMBL/GenBank/DDBJ databases">
        <title>Evolutionary Origins and Diversification of the Mycorrhizal Mutualists.</title>
        <authorList>
            <consortium name="DOE Joint Genome Institute"/>
            <consortium name="Mycorrhizal Genomics Consortium"/>
            <person name="Kohler A."/>
            <person name="Kuo A."/>
            <person name="Nagy L.G."/>
            <person name="Floudas D."/>
            <person name="Copeland A."/>
            <person name="Barry K.W."/>
            <person name="Cichocki N."/>
            <person name="Veneault-Fourrey C."/>
            <person name="LaButti K."/>
            <person name="Lindquist E.A."/>
            <person name="Lipzen A."/>
            <person name="Lundell T."/>
            <person name="Morin E."/>
            <person name="Murat C."/>
            <person name="Riley R."/>
            <person name="Ohm R."/>
            <person name="Sun H."/>
            <person name="Tunlid A."/>
            <person name="Henrissat B."/>
            <person name="Grigoriev I.V."/>
            <person name="Hibbett D.S."/>
            <person name="Martin F."/>
        </authorList>
    </citation>
    <scope>NUCLEOTIDE SEQUENCE [LARGE SCALE GENOMIC DNA]</scope>
    <source>
        <strain evidence="2">LaAM-08-1</strain>
    </source>
</reference>
<accession>A0A0C9XSD2</accession>
<sequence>MNQQSAQDKPFCNHQGDIGFNQSRTHVSCSCTISKDQRQSATIPGWLELGISAVELRGPPLLKHPLPLLESSVNSVGGRHHLMPVVCVSPMESYVCSLVPPLKEYALVLIPISSAE</sequence>